<dbReference type="InterPro" id="IPR014710">
    <property type="entry name" value="RmlC-like_jellyroll"/>
</dbReference>
<proteinExistence type="evidence at transcript level"/>
<reference evidence="3" key="1">
    <citation type="submission" date="2017-11" db="EMBL/GenBank/DDBJ databases">
        <title>The sensing device of the deep-sea amphipod.</title>
        <authorList>
            <person name="Kobayashi H."/>
            <person name="Nagahama T."/>
            <person name="Arai W."/>
            <person name="Sasagawa Y."/>
            <person name="Umeda M."/>
            <person name="Hayashi T."/>
            <person name="Nikaido I."/>
            <person name="Watanabe H."/>
            <person name="Oguri K."/>
            <person name="Kitazato H."/>
            <person name="Fujioka K."/>
            <person name="Kido Y."/>
            <person name="Takami H."/>
        </authorList>
    </citation>
    <scope>NUCLEOTIDE SEQUENCE</scope>
    <source>
        <tissue evidence="3">Whole body</tissue>
    </source>
</reference>
<evidence type="ECO:0000256" key="1">
    <source>
        <dbReference type="SAM" id="MobiDB-lite"/>
    </source>
</evidence>
<evidence type="ECO:0000313" key="3">
    <source>
        <dbReference type="EMBL" id="LAC25604.1"/>
    </source>
</evidence>
<organism evidence="3">
    <name type="scientific">Hirondellea gigas</name>
    <dbReference type="NCBI Taxonomy" id="1518452"/>
    <lineage>
        <taxon>Eukaryota</taxon>
        <taxon>Metazoa</taxon>
        <taxon>Ecdysozoa</taxon>
        <taxon>Arthropoda</taxon>
        <taxon>Crustacea</taxon>
        <taxon>Multicrustacea</taxon>
        <taxon>Malacostraca</taxon>
        <taxon>Eumalacostraca</taxon>
        <taxon>Peracarida</taxon>
        <taxon>Amphipoda</taxon>
        <taxon>Amphilochidea</taxon>
        <taxon>Lysianassida</taxon>
        <taxon>Lysianassidira</taxon>
        <taxon>Lysianassoidea</taxon>
        <taxon>Lysianassidae</taxon>
        <taxon>Hirondellea</taxon>
    </lineage>
</organism>
<dbReference type="AlphaFoldDB" id="A0A6A7G574"/>
<dbReference type="EMBL" id="IACT01006471">
    <property type="protein sequence ID" value="LAC25604.1"/>
    <property type="molecule type" value="mRNA"/>
</dbReference>
<dbReference type="PROSITE" id="PS50042">
    <property type="entry name" value="CNMP_BINDING_3"/>
    <property type="match status" value="5"/>
</dbReference>
<dbReference type="CDD" id="cd00038">
    <property type="entry name" value="CAP_ED"/>
    <property type="match status" value="5"/>
</dbReference>
<dbReference type="Gene3D" id="2.60.120.10">
    <property type="entry name" value="Jelly Rolls"/>
    <property type="match status" value="5"/>
</dbReference>
<dbReference type="InterPro" id="IPR000595">
    <property type="entry name" value="cNMP-bd_dom"/>
</dbReference>
<dbReference type="PANTHER" id="PTHR23011">
    <property type="entry name" value="CYCLIC NUCLEOTIDE-BINDING DOMAIN CONTAINING PROTEIN"/>
    <property type="match status" value="1"/>
</dbReference>
<dbReference type="PANTHER" id="PTHR23011:SF28">
    <property type="entry name" value="CYCLIC NUCLEOTIDE-BINDING DOMAIN CONTAINING PROTEIN"/>
    <property type="match status" value="1"/>
</dbReference>
<accession>A0A6A7G574</accession>
<sequence>MGNTSSEEYQSSAQSEDVAAVLTTIPFFDTLATQRLKILEDLFERRHFQKGEVVVEQKCQDSTFCFHIIIIGSVQVLVEGEDQRYSNLKVLNRGEWFGESALVGDVMKVTRVVALEDSTILSLSNDKYVDFSDEYGLSVTVKEILPKEMDSSVQVTLKKLPLFSLITEEKRQILASLFRFKRIPRGDIICQQGDRADGFYIIISGRVEVTAHLEHGRMIHLDTLTSGAWFGEVALLEKTPRTATVRALEPCVMLFLGTEEFLAFDKICPEVRSSQMFHSVERQRAANSLKSIPFFRVYQQKQKGPREMFDDQTLALIGELFFLKEFPAGSIIFKQGEPGDALYLIAQGKVEIYLRDVRGNDLSLSELRENSLFGEISLIAGSRRMASARAVTQVVTLTLPQRNCQRFKELSPVLYETLRCLSSVRKAEFFETIPFFAGVRENKPWCKLGLFGALFQIEDADKDAVLFEEGDHGNKFYIIVKGRVDVFVSRDGHPVKIDSLSSNAWFGEISLVLDTPRTATVRCQSQCQFLTLSGENFEKFVKVAPELCEEFKAMISLRTANSLRSMKFFNNSIKENKPWNKLELLATVLQYYNAPPGEVIMEQGSCVSRFYYIVSGACVCHATTKDGETIELERLSANSYFGEMALLENLQCSATITTVETTTFLTLNRKTFAIFLSIAPEVRPEILKTVKARHENMEDHNIAPQQSCVVSERKDSQSVEALSPRSKGRRPEIEESIVEQPPFPEFPDFPEFSSSESTPA</sequence>
<dbReference type="SUPFAM" id="SSF51206">
    <property type="entry name" value="cAMP-binding domain-like"/>
    <property type="match status" value="5"/>
</dbReference>
<dbReference type="PROSITE" id="PS00888">
    <property type="entry name" value="CNMP_BINDING_1"/>
    <property type="match status" value="1"/>
</dbReference>
<dbReference type="InterPro" id="IPR018490">
    <property type="entry name" value="cNMP-bd_dom_sf"/>
</dbReference>
<evidence type="ECO:0000259" key="2">
    <source>
        <dbReference type="PROSITE" id="PS50042"/>
    </source>
</evidence>
<dbReference type="PRINTS" id="PR00103">
    <property type="entry name" value="CAMPKINASE"/>
</dbReference>
<protein>
    <recommendedName>
        <fullName evidence="2">Cyclic nucleotide-binding domain-containing protein</fullName>
    </recommendedName>
</protein>
<feature type="domain" description="Cyclic nucleotide-binding" evidence="2">
    <location>
        <begin position="162"/>
        <end position="261"/>
    </location>
</feature>
<name>A0A6A7G574_9CRUS</name>
<feature type="domain" description="Cyclic nucleotide-binding" evidence="2">
    <location>
        <begin position="309"/>
        <end position="407"/>
    </location>
</feature>
<dbReference type="InterPro" id="IPR018488">
    <property type="entry name" value="cNMP-bd_CS"/>
</dbReference>
<feature type="region of interest" description="Disordered" evidence="1">
    <location>
        <begin position="697"/>
        <end position="760"/>
    </location>
</feature>
<dbReference type="SMART" id="SM00100">
    <property type="entry name" value="cNMP"/>
    <property type="match status" value="5"/>
</dbReference>
<feature type="domain" description="Cyclic nucleotide-binding" evidence="2">
    <location>
        <begin position="592"/>
        <end position="693"/>
    </location>
</feature>
<feature type="domain" description="Cyclic nucleotide-binding" evidence="2">
    <location>
        <begin position="27"/>
        <end position="128"/>
    </location>
</feature>
<feature type="domain" description="Cyclic nucleotide-binding" evidence="2">
    <location>
        <begin position="466"/>
        <end position="541"/>
    </location>
</feature>
<dbReference type="PROSITE" id="PS00889">
    <property type="entry name" value="CNMP_BINDING_2"/>
    <property type="match status" value="2"/>
</dbReference>
<feature type="compositionally biased region" description="Low complexity" evidence="1">
    <location>
        <begin position="749"/>
        <end position="760"/>
    </location>
</feature>
<dbReference type="Pfam" id="PF00027">
    <property type="entry name" value="cNMP_binding"/>
    <property type="match status" value="5"/>
</dbReference>